<feature type="compositionally biased region" description="Basic and acidic residues" evidence="1">
    <location>
        <begin position="76"/>
        <end position="86"/>
    </location>
</feature>
<accession>A0A8J8N9Q8</accession>
<dbReference type="AlphaFoldDB" id="A0A8J8N9Q8"/>
<organism evidence="2 3">
    <name type="scientific">Halteria grandinella</name>
    <dbReference type="NCBI Taxonomy" id="5974"/>
    <lineage>
        <taxon>Eukaryota</taxon>
        <taxon>Sar</taxon>
        <taxon>Alveolata</taxon>
        <taxon>Ciliophora</taxon>
        <taxon>Intramacronucleata</taxon>
        <taxon>Spirotrichea</taxon>
        <taxon>Stichotrichia</taxon>
        <taxon>Sporadotrichida</taxon>
        <taxon>Halteriidae</taxon>
        <taxon>Halteria</taxon>
    </lineage>
</organism>
<evidence type="ECO:0000256" key="1">
    <source>
        <dbReference type="SAM" id="MobiDB-lite"/>
    </source>
</evidence>
<evidence type="ECO:0000313" key="2">
    <source>
        <dbReference type="EMBL" id="TNV70936.1"/>
    </source>
</evidence>
<gene>
    <name evidence="2" type="ORF">FGO68_gene10100</name>
</gene>
<protein>
    <submittedName>
        <fullName evidence="2">Uncharacterized protein</fullName>
    </submittedName>
</protein>
<feature type="compositionally biased region" description="Polar residues" evidence="1">
    <location>
        <begin position="65"/>
        <end position="75"/>
    </location>
</feature>
<sequence length="120" mass="12664">MESGSLPVASLQYSGLCASVAHTPLTTSLPLPIPPVGLGSSIGQIQGEIWAPSSEAGPLGWLGHGQNTPLGLSSHSKSDSTFREVSDAQNYSVPSKLEDQRVFRLEGLVFKNHVFQGHPS</sequence>
<name>A0A8J8N9Q8_HALGN</name>
<dbReference type="Proteomes" id="UP000785679">
    <property type="component" value="Unassembled WGS sequence"/>
</dbReference>
<feature type="region of interest" description="Disordered" evidence="1">
    <location>
        <begin position="61"/>
        <end position="90"/>
    </location>
</feature>
<evidence type="ECO:0000313" key="3">
    <source>
        <dbReference type="Proteomes" id="UP000785679"/>
    </source>
</evidence>
<reference evidence="2" key="1">
    <citation type="submission" date="2019-06" db="EMBL/GenBank/DDBJ databases">
        <authorList>
            <person name="Zheng W."/>
        </authorList>
    </citation>
    <scope>NUCLEOTIDE SEQUENCE</scope>
    <source>
        <strain evidence="2">QDHG01</strain>
    </source>
</reference>
<comment type="caution">
    <text evidence="2">The sequence shown here is derived from an EMBL/GenBank/DDBJ whole genome shotgun (WGS) entry which is preliminary data.</text>
</comment>
<keyword evidence="3" id="KW-1185">Reference proteome</keyword>
<dbReference type="EMBL" id="RRYP01031573">
    <property type="protein sequence ID" value="TNV70936.1"/>
    <property type="molecule type" value="Genomic_DNA"/>
</dbReference>
<proteinExistence type="predicted"/>